<protein>
    <submittedName>
        <fullName evidence="1">Uncharacterized protein</fullName>
    </submittedName>
</protein>
<sequence length="117" mass="13280">MEWANRRTFTGMSRSHSLWFLTTSSQHWSRVCQGPKFFFWFPSSTDKSTVSGNLSFGVNLVGPPLKKLLEPKSQESITGCRFCSCYSLRGSPQSKIKRFVNGISDRMFGAEDQELIS</sequence>
<dbReference type="AlphaFoldDB" id="L5KD37"/>
<dbReference type="EMBL" id="KB030862">
    <property type="protein sequence ID" value="ELK08711.1"/>
    <property type="molecule type" value="Genomic_DNA"/>
</dbReference>
<dbReference type="Proteomes" id="UP000010552">
    <property type="component" value="Unassembled WGS sequence"/>
</dbReference>
<proteinExistence type="predicted"/>
<keyword evidence="2" id="KW-1185">Reference proteome</keyword>
<accession>L5KD37</accession>
<evidence type="ECO:0000313" key="1">
    <source>
        <dbReference type="EMBL" id="ELK08711.1"/>
    </source>
</evidence>
<dbReference type="InParanoid" id="L5KD37"/>
<evidence type="ECO:0000313" key="2">
    <source>
        <dbReference type="Proteomes" id="UP000010552"/>
    </source>
</evidence>
<gene>
    <name evidence="1" type="ORF">PAL_GLEAN10021519</name>
</gene>
<organism evidence="1 2">
    <name type="scientific">Pteropus alecto</name>
    <name type="common">Black flying fox</name>
    <dbReference type="NCBI Taxonomy" id="9402"/>
    <lineage>
        <taxon>Eukaryota</taxon>
        <taxon>Metazoa</taxon>
        <taxon>Chordata</taxon>
        <taxon>Craniata</taxon>
        <taxon>Vertebrata</taxon>
        <taxon>Euteleostomi</taxon>
        <taxon>Mammalia</taxon>
        <taxon>Eutheria</taxon>
        <taxon>Laurasiatheria</taxon>
        <taxon>Chiroptera</taxon>
        <taxon>Yinpterochiroptera</taxon>
        <taxon>Pteropodoidea</taxon>
        <taxon>Pteropodidae</taxon>
        <taxon>Pteropodinae</taxon>
        <taxon>Pteropus</taxon>
    </lineage>
</organism>
<name>L5KD37_PTEAL</name>
<reference evidence="2" key="1">
    <citation type="journal article" date="2013" name="Science">
        <title>Comparative analysis of bat genomes provides insight into the evolution of flight and immunity.</title>
        <authorList>
            <person name="Zhang G."/>
            <person name="Cowled C."/>
            <person name="Shi Z."/>
            <person name="Huang Z."/>
            <person name="Bishop-Lilly K.A."/>
            <person name="Fang X."/>
            <person name="Wynne J.W."/>
            <person name="Xiong Z."/>
            <person name="Baker M.L."/>
            <person name="Zhao W."/>
            <person name="Tachedjian M."/>
            <person name="Zhu Y."/>
            <person name="Zhou P."/>
            <person name="Jiang X."/>
            <person name="Ng J."/>
            <person name="Yang L."/>
            <person name="Wu L."/>
            <person name="Xiao J."/>
            <person name="Feng Y."/>
            <person name="Chen Y."/>
            <person name="Sun X."/>
            <person name="Zhang Y."/>
            <person name="Marsh G.A."/>
            <person name="Crameri G."/>
            <person name="Broder C.C."/>
            <person name="Frey K.G."/>
            <person name="Wang L.F."/>
            <person name="Wang J."/>
        </authorList>
    </citation>
    <scope>NUCLEOTIDE SEQUENCE [LARGE SCALE GENOMIC DNA]</scope>
</reference>